<sequence length="104" mass="11662">MDKTGTTEPTNLDPETVVKSSRTEIQHLCETMFNKGLRRYIATHLFDILKLRESTCGSKAHLKAGKTGFALHWEVFSAGQVDIEQGLKEEAEMDGSNCMEEEVD</sequence>
<comment type="caution">
    <text evidence="1">The sequence shown here is derived from an EMBL/GenBank/DDBJ whole genome shotgun (WGS) entry which is preliminary data.</text>
</comment>
<protein>
    <submittedName>
        <fullName evidence="1">Uncharacterized protein</fullName>
    </submittedName>
</protein>
<proteinExistence type="predicted"/>
<gene>
    <name evidence="1" type="ORF">SLEP1_g15096</name>
</gene>
<dbReference type="EMBL" id="BPVZ01000019">
    <property type="protein sequence ID" value="GKV02698.1"/>
    <property type="molecule type" value="Genomic_DNA"/>
</dbReference>
<dbReference type="Proteomes" id="UP001054252">
    <property type="component" value="Unassembled WGS sequence"/>
</dbReference>
<keyword evidence="2" id="KW-1185">Reference proteome</keyword>
<evidence type="ECO:0000313" key="1">
    <source>
        <dbReference type="EMBL" id="GKV02698.1"/>
    </source>
</evidence>
<dbReference type="AlphaFoldDB" id="A0AAV5IWR1"/>
<organism evidence="1 2">
    <name type="scientific">Rubroshorea leprosula</name>
    <dbReference type="NCBI Taxonomy" id="152421"/>
    <lineage>
        <taxon>Eukaryota</taxon>
        <taxon>Viridiplantae</taxon>
        <taxon>Streptophyta</taxon>
        <taxon>Embryophyta</taxon>
        <taxon>Tracheophyta</taxon>
        <taxon>Spermatophyta</taxon>
        <taxon>Magnoliopsida</taxon>
        <taxon>eudicotyledons</taxon>
        <taxon>Gunneridae</taxon>
        <taxon>Pentapetalae</taxon>
        <taxon>rosids</taxon>
        <taxon>malvids</taxon>
        <taxon>Malvales</taxon>
        <taxon>Dipterocarpaceae</taxon>
        <taxon>Rubroshorea</taxon>
    </lineage>
</organism>
<accession>A0AAV5IWR1</accession>
<reference evidence="1 2" key="1">
    <citation type="journal article" date="2021" name="Commun. Biol.">
        <title>The genome of Shorea leprosula (Dipterocarpaceae) highlights the ecological relevance of drought in aseasonal tropical rainforests.</title>
        <authorList>
            <person name="Ng K.K.S."/>
            <person name="Kobayashi M.J."/>
            <person name="Fawcett J.A."/>
            <person name="Hatakeyama M."/>
            <person name="Paape T."/>
            <person name="Ng C.H."/>
            <person name="Ang C.C."/>
            <person name="Tnah L.H."/>
            <person name="Lee C.T."/>
            <person name="Nishiyama T."/>
            <person name="Sese J."/>
            <person name="O'Brien M.J."/>
            <person name="Copetti D."/>
            <person name="Mohd Noor M.I."/>
            <person name="Ong R.C."/>
            <person name="Putra M."/>
            <person name="Sireger I.Z."/>
            <person name="Indrioko S."/>
            <person name="Kosugi Y."/>
            <person name="Izuno A."/>
            <person name="Isagi Y."/>
            <person name="Lee S.L."/>
            <person name="Shimizu K.K."/>
        </authorList>
    </citation>
    <scope>NUCLEOTIDE SEQUENCE [LARGE SCALE GENOMIC DNA]</scope>
    <source>
        <strain evidence="1">214</strain>
    </source>
</reference>
<name>A0AAV5IWR1_9ROSI</name>
<evidence type="ECO:0000313" key="2">
    <source>
        <dbReference type="Proteomes" id="UP001054252"/>
    </source>
</evidence>